<proteinExistence type="predicted"/>
<feature type="compositionally biased region" description="Polar residues" evidence="1">
    <location>
        <begin position="59"/>
        <end position="69"/>
    </location>
</feature>
<protein>
    <recommendedName>
        <fullName evidence="4">F-box domain-containing protein</fullName>
    </recommendedName>
</protein>
<accession>M2QLM2</accession>
<reference evidence="2 3" key="1">
    <citation type="journal article" date="2012" name="Proc. Natl. Acad. Sci. U.S.A.">
        <title>Comparative genomics of Ceriporiopsis subvermispora and Phanerochaete chrysosporium provide insight into selective ligninolysis.</title>
        <authorList>
            <person name="Fernandez-Fueyo E."/>
            <person name="Ruiz-Duenas F.J."/>
            <person name="Ferreira P."/>
            <person name="Floudas D."/>
            <person name="Hibbett D.S."/>
            <person name="Canessa P."/>
            <person name="Larrondo L.F."/>
            <person name="James T.Y."/>
            <person name="Seelenfreund D."/>
            <person name="Lobos S."/>
            <person name="Polanco R."/>
            <person name="Tello M."/>
            <person name="Honda Y."/>
            <person name="Watanabe T."/>
            <person name="Watanabe T."/>
            <person name="Ryu J.S."/>
            <person name="Kubicek C.P."/>
            <person name="Schmoll M."/>
            <person name="Gaskell J."/>
            <person name="Hammel K.E."/>
            <person name="St John F.J."/>
            <person name="Vanden Wymelenberg A."/>
            <person name="Sabat G."/>
            <person name="Splinter BonDurant S."/>
            <person name="Syed K."/>
            <person name="Yadav J.S."/>
            <person name="Doddapaneni H."/>
            <person name="Subramanian V."/>
            <person name="Lavin J.L."/>
            <person name="Oguiza J.A."/>
            <person name="Perez G."/>
            <person name="Pisabarro A.G."/>
            <person name="Ramirez L."/>
            <person name="Santoyo F."/>
            <person name="Master E."/>
            <person name="Coutinho P.M."/>
            <person name="Henrissat B."/>
            <person name="Lombard V."/>
            <person name="Magnuson J.K."/>
            <person name="Kuees U."/>
            <person name="Hori C."/>
            <person name="Igarashi K."/>
            <person name="Samejima M."/>
            <person name="Held B.W."/>
            <person name="Barry K.W."/>
            <person name="LaButti K.M."/>
            <person name="Lapidus A."/>
            <person name="Lindquist E.A."/>
            <person name="Lucas S.M."/>
            <person name="Riley R."/>
            <person name="Salamov A.A."/>
            <person name="Hoffmeister D."/>
            <person name="Schwenk D."/>
            <person name="Hadar Y."/>
            <person name="Yarden O."/>
            <person name="de Vries R.P."/>
            <person name="Wiebenga A."/>
            <person name="Stenlid J."/>
            <person name="Eastwood D."/>
            <person name="Grigoriev I.V."/>
            <person name="Berka R.M."/>
            <person name="Blanchette R.A."/>
            <person name="Kersten P."/>
            <person name="Martinez A.T."/>
            <person name="Vicuna R."/>
            <person name="Cullen D."/>
        </authorList>
    </citation>
    <scope>NUCLEOTIDE SEQUENCE [LARGE SCALE GENOMIC DNA]</scope>
    <source>
        <strain evidence="2 3">B</strain>
    </source>
</reference>
<evidence type="ECO:0000313" key="2">
    <source>
        <dbReference type="EMBL" id="EMD33045.1"/>
    </source>
</evidence>
<evidence type="ECO:0000256" key="1">
    <source>
        <dbReference type="SAM" id="MobiDB-lite"/>
    </source>
</evidence>
<evidence type="ECO:0000313" key="3">
    <source>
        <dbReference type="Proteomes" id="UP000016930"/>
    </source>
</evidence>
<evidence type="ECO:0008006" key="4">
    <source>
        <dbReference type="Google" id="ProtNLM"/>
    </source>
</evidence>
<dbReference type="EMBL" id="KB445807">
    <property type="protein sequence ID" value="EMD33045.1"/>
    <property type="molecule type" value="Genomic_DNA"/>
</dbReference>
<dbReference type="AlphaFoldDB" id="M2QLM2"/>
<dbReference type="HOGENOM" id="CLU_844671_0_0_1"/>
<dbReference type="Proteomes" id="UP000016930">
    <property type="component" value="Unassembled WGS sequence"/>
</dbReference>
<keyword evidence="3" id="KW-1185">Reference proteome</keyword>
<name>M2QLM2_CERS8</name>
<feature type="region of interest" description="Disordered" evidence="1">
    <location>
        <begin position="43"/>
        <end position="71"/>
    </location>
</feature>
<organism evidence="2 3">
    <name type="scientific">Ceriporiopsis subvermispora (strain B)</name>
    <name type="common">White-rot fungus</name>
    <name type="synonym">Gelatoporia subvermispora</name>
    <dbReference type="NCBI Taxonomy" id="914234"/>
    <lineage>
        <taxon>Eukaryota</taxon>
        <taxon>Fungi</taxon>
        <taxon>Dikarya</taxon>
        <taxon>Basidiomycota</taxon>
        <taxon>Agaricomycotina</taxon>
        <taxon>Agaricomycetes</taxon>
        <taxon>Polyporales</taxon>
        <taxon>Gelatoporiaceae</taxon>
        <taxon>Gelatoporia</taxon>
    </lineage>
</organism>
<sequence length="329" mass="36914">MKESAETMITISNESENSGGWRTHLYYSKDTIEEANRLLKESGILSSESSPSQERSRPATSTSSAQQPLRHSPSDLAVEIWWDILDQIDDIRSLLVLERTCKGLAELVVKIRDGHAGTLDRAIQVKALREEIEVDPILPFLLLDVHVVDFEVAKFAYELAGKLHGLRRIQISASTQSKLRAVPRLNWAVFTQWSHFSRVVEIRLIAPRFDSYADLSRIVCALPDLRTLCLVLVNWRKGEARSLAEEPFARLLRLEHAMVMQAQEYQNLAVLLTAPALRRLDLAADPALLDGLPVVPPSALPRLLVKVSAEEQHLTYACRHRHPLSTAAG</sequence>
<gene>
    <name evidence="2" type="ORF">CERSUDRAFT_98653</name>
</gene>